<name>A0A0V0GH56_SOLCH</name>
<dbReference type="EMBL" id="GEDG01038679">
    <property type="protein sequence ID" value="JAP07471.1"/>
    <property type="molecule type" value="Transcribed_RNA"/>
</dbReference>
<dbReference type="AlphaFoldDB" id="A0A0V0GH56"/>
<accession>A0A0V0GH56</accession>
<reference evidence="1" key="1">
    <citation type="submission" date="2015-12" db="EMBL/GenBank/DDBJ databases">
        <title>Gene expression during late stages of embryo sac development: a critical building block for successful pollen-pistil interactions.</title>
        <authorList>
            <person name="Liu Y."/>
            <person name="Joly V."/>
            <person name="Sabar M."/>
            <person name="Matton D.P."/>
        </authorList>
    </citation>
    <scope>NUCLEOTIDE SEQUENCE</scope>
</reference>
<sequence>MYLTKQSTRTLICAIPHKPFLLTKQIHEKKNVAYFLSLPLSHLVISTKLCPMSFFNPFSFICSLNISISFHRPFLAYMFDSRT</sequence>
<proteinExistence type="predicted"/>
<organism evidence="1">
    <name type="scientific">Solanum chacoense</name>
    <name type="common">Chaco potato</name>
    <dbReference type="NCBI Taxonomy" id="4108"/>
    <lineage>
        <taxon>Eukaryota</taxon>
        <taxon>Viridiplantae</taxon>
        <taxon>Streptophyta</taxon>
        <taxon>Embryophyta</taxon>
        <taxon>Tracheophyta</taxon>
        <taxon>Spermatophyta</taxon>
        <taxon>Magnoliopsida</taxon>
        <taxon>eudicotyledons</taxon>
        <taxon>Gunneridae</taxon>
        <taxon>Pentapetalae</taxon>
        <taxon>asterids</taxon>
        <taxon>lamiids</taxon>
        <taxon>Solanales</taxon>
        <taxon>Solanaceae</taxon>
        <taxon>Solanoideae</taxon>
        <taxon>Solaneae</taxon>
        <taxon>Solanum</taxon>
    </lineage>
</organism>
<protein>
    <submittedName>
        <fullName evidence="1">Putative ovule protein</fullName>
    </submittedName>
</protein>
<evidence type="ECO:0000313" key="1">
    <source>
        <dbReference type="EMBL" id="JAP07471.1"/>
    </source>
</evidence>